<keyword evidence="1" id="KW-0472">Membrane</keyword>
<dbReference type="EMBL" id="JAMKOV010000139">
    <property type="protein sequence ID" value="KAI8033413.1"/>
    <property type="molecule type" value="Genomic_DNA"/>
</dbReference>
<evidence type="ECO:0000313" key="3">
    <source>
        <dbReference type="Proteomes" id="UP001059596"/>
    </source>
</evidence>
<keyword evidence="1" id="KW-0812">Transmembrane</keyword>
<proteinExistence type="predicted"/>
<dbReference type="AlphaFoldDB" id="A0A9P9YBB3"/>
<keyword evidence="3" id="KW-1185">Reference proteome</keyword>
<gene>
    <name evidence="2" type="ORF">M5D96_013830</name>
</gene>
<reference evidence="2" key="1">
    <citation type="journal article" date="2023" name="Genome Biol. Evol.">
        <title>Long-read-based Genome Assembly of Drosophila gunungcola Reveals Fewer Chemosensory Genes in Flower-breeding Species.</title>
        <authorList>
            <person name="Negi A."/>
            <person name="Liao B.Y."/>
            <person name="Yeh S.D."/>
        </authorList>
    </citation>
    <scope>NUCLEOTIDE SEQUENCE</scope>
    <source>
        <strain evidence="2">Sukarami</strain>
    </source>
</reference>
<feature type="transmembrane region" description="Helical" evidence="1">
    <location>
        <begin position="21"/>
        <end position="39"/>
    </location>
</feature>
<sequence length="94" mass="10939">MLQRKEAIKTHSQIRRRLRLIIGRFFLGPCSLDWALIGLRNRNRAPCGAYSLSVTGKIDSSTRPLLNQFYRYWRSQLDFRRRVGSLNRKTGAAS</sequence>
<accession>A0A9P9YBB3</accession>
<protein>
    <submittedName>
        <fullName evidence="2">Uncharacterized protein</fullName>
    </submittedName>
</protein>
<keyword evidence="1" id="KW-1133">Transmembrane helix</keyword>
<organism evidence="2 3">
    <name type="scientific">Drosophila gunungcola</name>
    <name type="common">fruit fly</name>
    <dbReference type="NCBI Taxonomy" id="103775"/>
    <lineage>
        <taxon>Eukaryota</taxon>
        <taxon>Metazoa</taxon>
        <taxon>Ecdysozoa</taxon>
        <taxon>Arthropoda</taxon>
        <taxon>Hexapoda</taxon>
        <taxon>Insecta</taxon>
        <taxon>Pterygota</taxon>
        <taxon>Neoptera</taxon>
        <taxon>Endopterygota</taxon>
        <taxon>Diptera</taxon>
        <taxon>Brachycera</taxon>
        <taxon>Muscomorpha</taxon>
        <taxon>Ephydroidea</taxon>
        <taxon>Drosophilidae</taxon>
        <taxon>Drosophila</taxon>
        <taxon>Sophophora</taxon>
    </lineage>
</organism>
<dbReference type="Proteomes" id="UP001059596">
    <property type="component" value="Unassembled WGS sequence"/>
</dbReference>
<comment type="caution">
    <text evidence="2">The sequence shown here is derived from an EMBL/GenBank/DDBJ whole genome shotgun (WGS) entry which is preliminary data.</text>
</comment>
<evidence type="ECO:0000313" key="2">
    <source>
        <dbReference type="EMBL" id="KAI8033413.1"/>
    </source>
</evidence>
<name>A0A9P9YBB3_9MUSC</name>
<evidence type="ECO:0000256" key="1">
    <source>
        <dbReference type="SAM" id="Phobius"/>
    </source>
</evidence>